<dbReference type="EMBL" id="CM010719">
    <property type="protein sequence ID" value="RZC62212.1"/>
    <property type="molecule type" value="Genomic_DNA"/>
</dbReference>
<dbReference type="InterPro" id="IPR057225">
    <property type="entry name" value="DUF7903"/>
</dbReference>
<dbReference type="Pfam" id="PF25475">
    <property type="entry name" value="DUF7903"/>
    <property type="match status" value="1"/>
</dbReference>
<proteinExistence type="predicted"/>
<dbReference type="AlphaFoldDB" id="A0A4Y7JQA0"/>
<keyword evidence="3" id="KW-1185">Reference proteome</keyword>
<evidence type="ECO:0000259" key="1">
    <source>
        <dbReference type="Pfam" id="PF25475"/>
    </source>
</evidence>
<evidence type="ECO:0000313" key="3">
    <source>
        <dbReference type="Proteomes" id="UP000316621"/>
    </source>
</evidence>
<protein>
    <recommendedName>
        <fullName evidence="1">DUF7903 domain-containing protein</fullName>
    </recommendedName>
</protein>
<sequence>MAMYVPPHKRNLKVAVEGETATPYSHTAQTVQNCSSSFGSLERKNETKAVKGGRFRFAIHSIFRFCLAGSTSDDHDHHGSIQLQPLSEDSIFLRTKHFTEKPCILVCTCSKTKDVNKMMSREKNPIVTMSDMILSDLKRFQYVRDQEMAFDEYKNGKLSFVARFGTILFHGKPSIDIDTMSSNSDVEAILNPVKRTFNTMIPSSFMESIIGSVVPEIGFDSEVEKEYYYVKIELNQLRHLVWDIACLENDVDLRFMLATRRILAGLTDSEKLDITNLIKSAVIDRTVLGNLRWPLGIKYCGGRYSVIATAYTKCKYFKNSLTSMKLSDYDRYDYWTLKRDVTKQVSLKMTGIAEHIRGKNFEPGPVTEMLQEHLKLIWDHFLSCACSFS</sequence>
<dbReference type="Proteomes" id="UP000316621">
    <property type="component" value="Chromosome 5"/>
</dbReference>
<dbReference type="OMA" id="DSVQCKN"/>
<gene>
    <name evidence="2" type="ORF">C5167_023970</name>
</gene>
<dbReference type="PANTHER" id="PTHR35481">
    <property type="entry name" value="DNA-DIRECTED RNA POLYMERASE SUBUNIT ALPHA"/>
    <property type="match status" value="1"/>
</dbReference>
<accession>A0A4Y7JQA0</accession>
<dbReference type="Gramene" id="RZC62212">
    <property type="protein sequence ID" value="RZC62212"/>
    <property type="gene ID" value="C5167_023970"/>
</dbReference>
<organism evidence="2 3">
    <name type="scientific">Papaver somniferum</name>
    <name type="common">Opium poppy</name>
    <dbReference type="NCBI Taxonomy" id="3469"/>
    <lineage>
        <taxon>Eukaryota</taxon>
        <taxon>Viridiplantae</taxon>
        <taxon>Streptophyta</taxon>
        <taxon>Embryophyta</taxon>
        <taxon>Tracheophyta</taxon>
        <taxon>Spermatophyta</taxon>
        <taxon>Magnoliopsida</taxon>
        <taxon>Ranunculales</taxon>
        <taxon>Papaveraceae</taxon>
        <taxon>Papaveroideae</taxon>
        <taxon>Papaver</taxon>
    </lineage>
</organism>
<reference evidence="2 3" key="1">
    <citation type="journal article" date="2018" name="Science">
        <title>The opium poppy genome and morphinan production.</title>
        <authorList>
            <person name="Guo L."/>
            <person name="Winzer T."/>
            <person name="Yang X."/>
            <person name="Li Y."/>
            <person name="Ning Z."/>
            <person name="He Z."/>
            <person name="Teodor R."/>
            <person name="Lu Y."/>
            <person name="Bowser T.A."/>
            <person name="Graham I.A."/>
            <person name="Ye K."/>
        </authorList>
    </citation>
    <scope>NUCLEOTIDE SEQUENCE [LARGE SCALE GENOMIC DNA]</scope>
    <source>
        <strain evidence="3">cv. HN1</strain>
        <tissue evidence="2">Leaves</tissue>
    </source>
</reference>
<evidence type="ECO:0000313" key="2">
    <source>
        <dbReference type="EMBL" id="RZC62212.1"/>
    </source>
</evidence>
<dbReference type="PANTHER" id="PTHR35481:SF1">
    <property type="entry name" value="DNA-DIRECTED RNA POLYMERASE SUBUNIT ALPHA"/>
    <property type="match status" value="1"/>
</dbReference>
<name>A0A4Y7JQA0_PAPSO</name>
<feature type="domain" description="DUF7903" evidence="1">
    <location>
        <begin position="231"/>
        <end position="381"/>
    </location>
</feature>